<dbReference type="PANTHER" id="PTHR36452">
    <property type="entry name" value="CHROMOSOME 12, WHOLE GENOME SHOTGUN SEQUENCE"/>
    <property type="match status" value="1"/>
</dbReference>
<dbReference type="InterPro" id="IPR012808">
    <property type="entry name" value="CHP02453"/>
</dbReference>
<reference evidence="3" key="1">
    <citation type="journal article" date="2019" name="Int. J. Syst. Evol. Microbiol.">
        <title>The Global Catalogue of Microorganisms (GCM) 10K type strain sequencing project: providing services to taxonomists for standard genome sequencing and annotation.</title>
        <authorList>
            <consortium name="The Broad Institute Genomics Platform"/>
            <consortium name="The Broad Institute Genome Sequencing Center for Infectious Disease"/>
            <person name="Wu L."/>
            <person name="Ma J."/>
        </authorList>
    </citation>
    <scope>NUCLEOTIDE SEQUENCE [LARGE SCALE GENOMIC DNA]</scope>
    <source>
        <strain evidence="3">CGMCC 1.15197</strain>
    </source>
</reference>
<comment type="caution">
    <text evidence="2">The sequence shown here is derived from an EMBL/GenBank/DDBJ whole genome shotgun (WGS) entry which is preliminary data.</text>
</comment>
<feature type="compositionally biased region" description="Polar residues" evidence="1">
    <location>
        <begin position="7"/>
        <end position="16"/>
    </location>
</feature>
<evidence type="ECO:0000313" key="3">
    <source>
        <dbReference type="Proteomes" id="UP000632273"/>
    </source>
</evidence>
<keyword evidence="3" id="KW-1185">Reference proteome</keyword>
<evidence type="ECO:0000256" key="1">
    <source>
        <dbReference type="SAM" id="MobiDB-lite"/>
    </source>
</evidence>
<dbReference type="InterPro" id="IPR015996">
    <property type="entry name" value="UCP028451"/>
</dbReference>
<proteinExistence type="predicted"/>
<dbReference type="Pfam" id="PF09365">
    <property type="entry name" value="DUF2461"/>
    <property type="match status" value="1"/>
</dbReference>
<dbReference type="Proteomes" id="UP000632273">
    <property type="component" value="Unassembled WGS sequence"/>
</dbReference>
<dbReference type="PANTHER" id="PTHR36452:SF1">
    <property type="entry name" value="DUF2461 DOMAIN-CONTAINING PROTEIN"/>
    <property type="match status" value="1"/>
</dbReference>
<sequence length="248" mass="28503">MHDYTAQPRQATQTPNAPWRVPTSIPMDLPFLLDFLRNLAANNNKVWMDANRADYHRARATFTALIQEVLHGLQRFDPDLQGITPSDSMFRINKNDRFRQSGEPYKNRMGAGMSRGGRHSPWAGYYLAVEPNGQTLVGAGKWRPESTGLARIRQEIHYNGVEFQALREEPRLLHYFPDGFEGERLQRPPKGYDKNDPDIEWLKLKDFFVSHSFSDAELLAPDFTQRVLASFQAAQPLVKFLNRALESE</sequence>
<gene>
    <name evidence="2" type="ORF">GCM10011383_33920</name>
</gene>
<name>A0ABQ1UIM6_9BACT</name>
<dbReference type="NCBIfam" id="TIGR02453">
    <property type="entry name" value="TIGR02453 family protein"/>
    <property type="match status" value="1"/>
</dbReference>
<dbReference type="EMBL" id="BMHT01000006">
    <property type="protein sequence ID" value="GGF19541.1"/>
    <property type="molecule type" value="Genomic_DNA"/>
</dbReference>
<protein>
    <submittedName>
        <fullName evidence="2">TIGR02453 family protein</fullName>
    </submittedName>
</protein>
<feature type="region of interest" description="Disordered" evidence="1">
    <location>
        <begin position="1"/>
        <end position="21"/>
    </location>
</feature>
<evidence type="ECO:0000313" key="2">
    <source>
        <dbReference type="EMBL" id="GGF19541.1"/>
    </source>
</evidence>
<accession>A0ABQ1UIM6</accession>
<organism evidence="2 3">
    <name type="scientific">Hymenobacter cavernae</name>
    <dbReference type="NCBI Taxonomy" id="2044852"/>
    <lineage>
        <taxon>Bacteria</taxon>
        <taxon>Pseudomonadati</taxon>
        <taxon>Bacteroidota</taxon>
        <taxon>Cytophagia</taxon>
        <taxon>Cytophagales</taxon>
        <taxon>Hymenobacteraceae</taxon>
        <taxon>Hymenobacter</taxon>
    </lineage>
</organism>
<dbReference type="PIRSF" id="PIRSF028451">
    <property type="entry name" value="UCP028451"/>
    <property type="match status" value="1"/>
</dbReference>